<dbReference type="EMBL" id="OU015569">
    <property type="protein sequence ID" value="CAG5097080.1"/>
    <property type="molecule type" value="Genomic_DNA"/>
</dbReference>
<keyword evidence="1" id="KW-1133">Transmembrane helix</keyword>
<keyword evidence="2" id="KW-0732">Signal</keyword>
<organism evidence="3 4">
    <name type="scientific">Oikopleura dioica</name>
    <name type="common">Tunicate</name>
    <dbReference type="NCBI Taxonomy" id="34765"/>
    <lineage>
        <taxon>Eukaryota</taxon>
        <taxon>Metazoa</taxon>
        <taxon>Chordata</taxon>
        <taxon>Tunicata</taxon>
        <taxon>Appendicularia</taxon>
        <taxon>Copelata</taxon>
        <taxon>Oikopleuridae</taxon>
        <taxon>Oikopleura</taxon>
    </lineage>
</organism>
<keyword evidence="4" id="KW-1185">Reference proteome</keyword>
<feature type="chain" id="PRO_5045588026" evidence="2">
    <location>
        <begin position="24"/>
        <end position="328"/>
    </location>
</feature>
<protein>
    <submittedName>
        <fullName evidence="3">Oidioi.mRNA.OKI2018_I69.XSR.g14924.t1.cds</fullName>
    </submittedName>
</protein>
<keyword evidence="1" id="KW-0812">Transmembrane</keyword>
<gene>
    <name evidence="3" type="ORF">OKIOD_LOCUS6482</name>
</gene>
<reference evidence="3 4" key="1">
    <citation type="submission" date="2021-04" db="EMBL/GenBank/DDBJ databases">
        <authorList>
            <person name="Bliznina A."/>
        </authorList>
    </citation>
    <scope>NUCLEOTIDE SEQUENCE [LARGE SCALE GENOMIC DNA]</scope>
</reference>
<evidence type="ECO:0000256" key="2">
    <source>
        <dbReference type="SAM" id="SignalP"/>
    </source>
</evidence>
<dbReference type="Gene3D" id="2.60.40.10">
    <property type="entry name" value="Immunoglobulins"/>
    <property type="match status" value="1"/>
</dbReference>
<dbReference type="InterPro" id="IPR013783">
    <property type="entry name" value="Ig-like_fold"/>
</dbReference>
<name>A0ABN7SHI6_OIKDI</name>
<feature type="signal peptide" evidence="2">
    <location>
        <begin position="1"/>
        <end position="23"/>
    </location>
</feature>
<evidence type="ECO:0000256" key="1">
    <source>
        <dbReference type="SAM" id="Phobius"/>
    </source>
</evidence>
<proteinExistence type="predicted"/>
<keyword evidence="1" id="KW-0472">Membrane</keyword>
<dbReference type="Proteomes" id="UP001158576">
    <property type="component" value="Chromosome XSR"/>
</dbReference>
<accession>A0ABN7SHI6</accession>
<dbReference type="SUPFAM" id="SSF48726">
    <property type="entry name" value="Immunoglobulin"/>
    <property type="match status" value="1"/>
</dbReference>
<evidence type="ECO:0000313" key="3">
    <source>
        <dbReference type="EMBL" id="CAG5097080.1"/>
    </source>
</evidence>
<feature type="transmembrane region" description="Helical" evidence="1">
    <location>
        <begin position="284"/>
        <end position="305"/>
    </location>
</feature>
<sequence>MKLFATVATLALGLEIEQGGSWGTTECVNANEFKIAKLGNMTNIVTLDQFNAEEPSKGYKLEGNTVEILADKKDRELMGKLICSRDGTEISTVDVTGTVQFKNLPNALTNLDGDVNKRIECEAIGYPLPSLKWRFQAIDEEAVEGLCADDKCKVCSNNCHPEETCKELHKDDASALETCVSQFYQANSTEIFSMDIADLNIRYAASGNSCPMNGELSQEEQKTCKTVSSTENVDALDEKFRQKSQLLFSSVNYPQGGKYICVATQNDVVRSKSFVWRVKDPMAALWPFLGLVIEVMVVVAAILYYEKKSAKGGEEEEANDEEAAELTK</sequence>
<evidence type="ECO:0000313" key="4">
    <source>
        <dbReference type="Proteomes" id="UP001158576"/>
    </source>
</evidence>
<dbReference type="InterPro" id="IPR036179">
    <property type="entry name" value="Ig-like_dom_sf"/>
</dbReference>